<protein>
    <submittedName>
        <fullName evidence="10">ABC-type multidrug transport system fused ATPase/permease subunit</fullName>
    </submittedName>
</protein>
<dbReference type="GO" id="GO:0015421">
    <property type="term" value="F:ABC-type oligopeptide transporter activity"/>
    <property type="evidence" value="ECO:0007669"/>
    <property type="project" value="TreeGrafter"/>
</dbReference>
<dbReference type="InterPro" id="IPR003593">
    <property type="entry name" value="AAA+_ATPase"/>
</dbReference>
<evidence type="ECO:0000256" key="6">
    <source>
        <dbReference type="ARBA" id="ARBA00023136"/>
    </source>
</evidence>
<evidence type="ECO:0000256" key="7">
    <source>
        <dbReference type="SAM" id="Phobius"/>
    </source>
</evidence>
<evidence type="ECO:0000259" key="8">
    <source>
        <dbReference type="PROSITE" id="PS50893"/>
    </source>
</evidence>
<organism evidence="10 11">
    <name type="scientific">Marinoscillum furvescens DSM 4134</name>
    <dbReference type="NCBI Taxonomy" id="1122208"/>
    <lineage>
        <taxon>Bacteria</taxon>
        <taxon>Pseudomonadati</taxon>
        <taxon>Bacteroidota</taxon>
        <taxon>Cytophagia</taxon>
        <taxon>Cytophagales</taxon>
        <taxon>Reichenbachiellaceae</taxon>
        <taxon>Marinoscillum</taxon>
    </lineage>
</organism>
<dbReference type="OrthoDB" id="9769115at2"/>
<dbReference type="InterPro" id="IPR039421">
    <property type="entry name" value="Type_1_exporter"/>
</dbReference>
<keyword evidence="3" id="KW-0547">Nucleotide-binding</keyword>
<gene>
    <name evidence="10" type="ORF">C7460_109111</name>
</gene>
<reference evidence="10 11" key="1">
    <citation type="submission" date="2018-07" db="EMBL/GenBank/DDBJ databases">
        <title>Genomic Encyclopedia of Type Strains, Phase IV (KMG-IV): sequencing the most valuable type-strain genomes for metagenomic binning, comparative biology and taxonomic classification.</title>
        <authorList>
            <person name="Goeker M."/>
        </authorList>
    </citation>
    <scope>NUCLEOTIDE SEQUENCE [LARGE SCALE GENOMIC DNA]</scope>
    <source>
        <strain evidence="10 11">DSM 4134</strain>
    </source>
</reference>
<dbReference type="PANTHER" id="PTHR43394:SF1">
    <property type="entry name" value="ATP-BINDING CASSETTE SUB-FAMILY B MEMBER 10, MITOCHONDRIAL"/>
    <property type="match status" value="1"/>
</dbReference>
<dbReference type="InterPro" id="IPR017871">
    <property type="entry name" value="ABC_transporter-like_CS"/>
</dbReference>
<feature type="transmembrane region" description="Helical" evidence="7">
    <location>
        <begin position="274"/>
        <end position="294"/>
    </location>
</feature>
<dbReference type="InterPro" id="IPR003439">
    <property type="entry name" value="ABC_transporter-like_ATP-bd"/>
</dbReference>
<dbReference type="CDD" id="cd18552">
    <property type="entry name" value="ABC_6TM_MsbA_like"/>
    <property type="match status" value="1"/>
</dbReference>
<evidence type="ECO:0000259" key="9">
    <source>
        <dbReference type="PROSITE" id="PS50929"/>
    </source>
</evidence>
<evidence type="ECO:0000256" key="5">
    <source>
        <dbReference type="ARBA" id="ARBA00022989"/>
    </source>
</evidence>
<accession>A0A3D9L2F4</accession>
<dbReference type="SMART" id="SM00382">
    <property type="entry name" value="AAA"/>
    <property type="match status" value="1"/>
</dbReference>
<feature type="domain" description="ABC transmembrane type-1" evidence="9">
    <location>
        <begin position="71"/>
        <end position="335"/>
    </location>
</feature>
<dbReference type="Gene3D" id="1.20.1560.10">
    <property type="entry name" value="ABC transporter type 1, transmembrane domain"/>
    <property type="match status" value="1"/>
</dbReference>
<dbReference type="PANTHER" id="PTHR43394">
    <property type="entry name" value="ATP-DEPENDENT PERMEASE MDL1, MITOCHONDRIAL"/>
    <property type="match status" value="1"/>
</dbReference>
<feature type="transmembrane region" description="Helical" evidence="7">
    <location>
        <begin position="193"/>
        <end position="210"/>
    </location>
</feature>
<dbReference type="SUPFAM" id="SSF90123">
    <property type="entry name" value="ABC transporter transmembrane region"/>
    <property type="match status" value="1"/>
</dbReference>
<dbReference type="InterPro" id="IPR027417">
    <property type="entry name" value="P-loop_NTPase"/>
</dbReference>
<dbReference type="PROSITE" id="PS00211">
    <property type="entry name" value="ABC_TRANSPORTER_1"/>
    <property type="match status" value="1"/>
</dbReference>
<evidence type="ECO:0000256" key="4">
    <source>
        <dbReference type="ARBA" id="ARBA00022840"/>
    </source>
</evidence>
<dbReference type="InterPro" id="IPR011527">
    <property type="entry name" value="ABC1_TM_dom"/>
</dbReference>
<dbReference type="GO" id="GO:0005886">
    <property type="term" value="C:plasma membrane"/>
    <property type="evidence" value="ECO:0007669"/>
    <property type="project" value="UniProtKB-SubCell"/>
</dbReference>
<feature type="transmembrane region" description="Helical" evidence="7">
    <location>
        <begin position="20"/>
        <end position="43"/>
    </location>
</feature>
<dbReference type="Pfam" id="PF00005">
    <property type="entry name" value="ABC_tran"/>
    <property type="match status" value="1"/>
</dbReference>
<dbReference type="Pfam" id="PF00664">
    <property type="entry name" value="ABC_membrane"/>
    <property type="match status" value="1"/>
</dbReference>
<dbReference type="FunFam" id="3.40.50.300:FF:000218">
    <property type="entry name" value="Multidrug ABC transporter ATP-binding protein"/>
    <property type="match status" value="1"/>
</dbReference>
<evidence type="ECO:0000256" key="2">
    <source>
        <dbReference type="ARBA" id="ARBA00022692"/>
    </source>
</evidence>
<evidence type="ECO:0000256" key="1">
    <source>
        <dbReference type="ARBA" id="ARBA00004651"/>
    </source>
</evidence>
<dbReference type="PROSITE" id="PS50929">
    <property type="entry name" value="ABC_TM1F"/>
    <property type="match status" value="1"/>
</dbReference>
<dbReference type="Gene3D" id="3.40.50.300">
    <property type="entry name" value="P-loop containing nucleotide triphosphate hydrolases"/>
    <property type="match status" value="1"/>
</dbReference>
<feature type="transmembrane region" description="Helical" evidence="7">
    <location>
        <begin position="169"/>
        <end position="187"/>
    </location>
</feature>
<dbReference type="SUPFAM" id="SSF52540">
    <property type="entry name" value="P-loop containing nucleoside triphosphate hydrolases"/>
    <property type="match status" value="1"/>
</dbReference>
<evidence type="ECO:0000313" key="10">
    <source>
        <dbReference type="EMBL" id="RED98919.1"/>
    </source>
</evidence>
<keyword evidence="4" id="KW-0067">ATP-binding</keyword>
<dbReference type="InterPro" id="IPR036640">
    <property type="entry name" value="ABC1_TM_sf"/>
</dbReference>
<proteinExistence type="predicted"/>
<evidence type="ECO:0000256" key="3">
    <source>
        <dbReference type="ARBA" id="ARBA00022741"/>
    </source>
</evidence>
<keyword evidence="11" id="KW-1185">Reference proteome</keyword>
<dbReference type="AlphaFoldDB" id="A0A3D9L2F4"/>
<dbReference type="EMBL" id="QREG01000009">
    <property type="protein sequence ID" value="RED98919.1"/>
    <property type="molecule type" value="Genomic_DNA"/>
</dbReference>
<evidence type="ECO:0000313" key="11">
    <source>
        <dbReference type="Proteomes" id="UP000256779"/>
    </source>
</evidence>
<keyword evidence="5 7" id="KW-1133">Transmembrane helix</keyword>
<comment type="caution">
    <text evidence="10">The sequence shown here is derived from an EMBL/GenBank/DDBJ whole genome shotgun (WGS) entry which is preliminary data.</text>
</comment>
<sequence length="603" mass="66794">MRVFLRILSFARPLGGTIPLYLGLIIPATIFSVVNLSVLIPLLQVLFDQAQEVEVGVSTSGWSIQNLKSSFYGYLHEVIQARGKLSALYLICTIAVVSVLLANCFRYFSQLVLASVRVRVMKNLRNEAYSHILYQELGFFTHRRKGDLVARVTTDIQEIEQSAVSTLKAVIKEPFLIIGYLIVLIAISPKLTLYTLLLLPVAGVGVSLVARRIRKWARRSQESMGQIGHLLDETIMGIRTIKAFMAETFQQARFEQQVKAYSDQAFQIAARSNLAAPLSEVIGVSVLVLVLVIGGREVLVVGQLAPAEFIGFLIIFSQLLNPAKAISVAVSQISRGLSAADRVFELMDHRSILFRSEKKELHLENELIFDQVSFDFDGEAVLSEVSFGIKKGETIALVGPSGAGKSTVADLLCGFYQPKMGQVLIDGEPLNLYNHQWLEQIAYVGQEPVVFHDTIAANILFANPSATDEELEHAARGAYLHEFIMSLPNCYQTTVGDRGTRLSGGERQRLTIARAILKNPKVLVLDEATSALDAQSEQLVQEAVSNLMKNRTSLVIAHRLSTIQHADRILVMDKGRIVEQGNHEELLEQKGLYHKLARLQAFS</sequence>
<dbReference type="PROSITE" id="PS50893">
    <property type="entry name" value="ABC_TRANSPORTER_2"/>
    <property type="match status" value="1"/>
</dbReference>
<feature type="transmembrane region" description="Helical" evidence="7">
    <location>
        <begin position="87"/>
        <end position="109"/>
    </location>
</feature>
<keyword evidence="2 7" id="KW-0812">Transmembrane</keyword>
<feature type="domain" description="ABC transporter" evidence="8">
    <location>
        <begin position="367"/>
        <end position="599"/>
    </location>
</feature>
<name>A0A3D9L2F4_MARFU</name>
<dbReference type="RefSeq" id="WP_115868221.1">
    <property type="nucleotide sequence ID" value="NZ_QREG01000009.1"/>
</dbReference>
<keyword evidence="6 7" id="KW-0472">Membrane</keyword>
<dbReference type="GO" id="GO:0016887">
    <property type="term" value="F:ATP hydrolysis activity"/>
    <property type="evidence" value="ECO:0007669"/>
    <property type="project" value="InterPro"/>
</dbReference>
<comment type="subcellular location">
    <subcellularLocation>
        <location evidence="1">Cell membrane</location>
        <topology evidence="1">Multi-pass membrane protein</topology>
    </subcellularLocation>
</comment>
<dbReference type="GO" id="GO:0005524">
    <property type="term" value="F:ATP binding"/>
    <property type="evidence" value="ECO:0007669"/>
    <property type="project" value="UniProtKB-KW"/>
</dbReference>
<dbReference type="Proteomes" id="UP000256779">
    <property type="component" value="Unassembled WGS sequence"/>
</dbReference>